<sequence length="312" mass="33801">MTVMEIGSPLALINLFGAGGILVWHAIPGRRATVRLVVQLGFFAVMTGVLLYYGVVPYHLEGYGDYQSTDLTLILAKVLWWIHLAWAVIGFVRLYLVIEGHPRQARLLQDILVAVIYLGVGLAIMSFVFGMNVSALVATSGVVAITLGLALQNTLGDVFSGIALTLGRPYHLGDLVLLADGTEGRVSETNWRATHVQTLANNVVVLPNSVLAKMTITNLTRPDRSQVQSVTLRVAPTHMPSMVTGVMREALASCDSLMRDPEPVVALKSIDAEAIVLELSYRVATPADRIPARNEVLDLVYRHGKAADLKLA</sequence>
<dbReference type="Proteomes" id="UP001143330">
    <property type="component" value="Unassembled WGS sequence"/>
</dbReference>
<keyword evidence="9" id="KW-1185">Reference proteome</keyword>
<comment type="caution">
    <text evidence="8">The sequence shown here is derived from an EMBL/GenBank/DDBJ whole genome shotgun (WGS) entry which is preliminary data.</text>
</comment>
<feature type="domain" description="Mechanosensitive ion channel MscS" evidence="7">
    <location>
        <begin position="154"/>
        <end position="221"/>
    </location>
</feature>
<name>A0A9W6JV46_9HYPH</name>
<evidence type="ECO:0000256" key="5">
    <source>
        <dbReference type="ARBA" id="ARBA00023136"/>
    </source>
</evidence>
<feature type="transmembrane region" description="Helical" evidence="6">
    <location>
        <begin position="36"/>
        <end position="58"/>
    </location>
</feature>
<dbReference type="InterPro" id="IPR006685">
    <property type="entry name" value="MscS_channel_2nd"/>
</dbReference>
<reference evidence="8" key="2">
    <citation type="submission" date="2023-01" db="EMBL/GenBank/DDBJ databases">
        <authorList>
            <person name="Sun Q."/>
            <person name="Evtushenko L."/>
        </authorList>
    </citation>
    <scope>NUCLEOTIDE SEQUENCE</scope>
    <source>
        <strain evidence="8">VKM B-2789</strain>
    </source>
</reference>
<dbReference type="SUPFAM" id="SSF50182">
    <property type="entry name" value="Sm-like ribonucleoproteins"/>
    <property type="match status" value="1"/>
</dbReference>
<dbReference type="SUPFAM" id="SSF82689">
    <property type="entry name" value="Mechanosensitive channel protein MscS (YggB), C-terminal domain"/>
    <property type="match status" value="1"/>
</dbReference>
<dbReference type="PANTHER" id="PTHR30566:SF5">
    <property type="entry name" value="MECHANOSENSITIVE ION CHANNEL PROTEIN 1, MITOCHONDRIAL-RELATED"/>
    <property type="match status" value="1"/>
</dbReference>
<evidence type="ECO:0000256" key="4">
    <source>
        <dbReference type="ARBA" id="ARBA00022989"/>
    </source>
</evidence>
<dbReference type="EMBL" id="BSFM01000005">
    <property type="protein sequence ID" value="GLK83103.1"/>
    <property type="molecule type" value="Genomic_DNA"/>
</dbReference>
<evidence type="ECO:0000313" key="8">
    <source>
        <dbReference type="EMBL" id="GLK83103.1"/>
    </source>
</evidence>
<evidence type="ECO:0000256" key="6">
    <source>
        <dbReference type="SAM" id="Phobius"/>
    </source>
</evidence>
<dbReference type="InterPro" id="IPR023408">
    <property type="entry name" value="MscS_beta-dom_sf"/>
</dbReference>
<dbReference type="InterPro" id="IPR011066">
    <property type="entry name" value="MscS_channel_C_sf"/>
</dbReference>
<gene>
    <name evidence="8" type="ORF">GCM10017653_11720</name>
</gene>
<dbReference type="Gene3D" id="2.30.30.60">
    <property type="match status" value="1"/>
</dbReference>
<evidence type="ECO:0000256" key="3">
    <source>
        <dbReference type="ARBA" id="ARBA00022692"/>
    </source>
</evidence>
<dbReference type="InterPro" id="IPR010920">
    <property type="entry name" value="LSM_dom_sf"/>
</dbReference>
<dbReference type="GO" id="GO:0008381">
    <property type="term" value="F:mechanosensitive monoatomic ion channel activity"/>
    <property type="evidence" value="ECO:0007669"/>
    <property type="project" value="UniProtKB-ARBA"/>
</dbReference>
<dbReference type="GO" id="GO:0005886">
    <property type="term" value="C:plasma membrane"/>
    <property type="evidence" value="ECO:0007669"/>
    <property type="project" value="UniProtKB-SubCell"/>
</dbReference>
<evidence type="ECO:0000256" key="2">
    <source>
        <dbReference type="ARBA" id="ARBA00022475"/>
    </source>
</evidence>
<feature type="transmembrane region" description="Helical" evidence="6">
    <location>
        <begin position="6"/>
        <end position="24"/>
    </location>
</feature>
<keyword evidence="5 6" id="KW-0472">Membrane</keyword>
<feature type="transmembrane region" description="Helical" evidence="6">
    <location>
        <begin position="110"/>
        <end position="129"/>
    </location>
</feature>
<reference evidence="8" key="1">
    <citation type="journal article" date="2014" name="Int. J. Syst. Evol. Microbiol.">
        <title>Complete genome sequence of Corynebacterium casei LMG S-19264T (=DSM 44701T), isolated from a smear-ripened cheese.</title>
        <authorList>
            <consortium name="US DOE Joint Genome Institute (JGI-PGF)"/>
            <person name="Walter F."/>
            <person name="Albersmeier A."/>
            <person name="Kalinowski J."/>
            <person name="Ruckert C."/>
        </authorList>
    </citation>
    <scope>NUCLEOTIDE SEQUENCE</scope>
    <source>
        <strain evidence="8">VKM B-2789</strain>
    </source>
</reference>
<organism evidence="8 9">
    <name type="scientific">Ancylobacter defluvii</name>
    <dbReference type="NCBI Taxonomy" id="1282440"/>
    <lineage>
        <taxon>Bacteria</taxon>
        <taxon>Pseudomonadati</taxon>
        <taxon>Pseudomonadota</taxon>
        <taxon>Alphaproteobacteria</taxon>
        <taxon>Hyphomicrobiales</taxon>
        <taxon>Xanthobacteraceae</taxon>
        <taxon>Ancylobacter</taxon>
    </lineage>
</organism>
<dbReference type="Gene3D" id="1.10.287.1260">
    <property type="match status" value="1"/>
</dbReference>
<protein>
    <submittedName>
        <fullName evidence="8">Membrane protein</fullName>
    </submittedName>
</protein>
<accession>A0A9W6JV46</accession>
<dbReference type="InterPro" id="IPR016846">
    <property type="entry name" value="cNMP-bd_ion_channel"/>
</dbReference>
<feature type="transmembrane region" description="Helical" evidence="6">
    <location>
        <begin position="78"/>
        <end position="98"/>
    </location>
</feature>
<dbReference type="Pfam" id="PF00924">
    <property type="entry name" value="MS_channel_2nd"/>
    <property type="match status" value="1"/>
</dbReference>
<keyword evidence="2" id="KW-1003">Cell membrane</keyword>
<keyword evidence="3 6" id="KW-0812">Transmembrane</keyword>
<proteinExistence type="predicted"/>
<keyword evidence="4 6" id="KW-1133">Transmembrane helix</keyword>
<evidence type="ECO:0000313" key="9">
    <source>
        <dbReference type="Proteomes" id="UP001143330"/>
    </source>
</evidence>
<evidence type="ECO:0000259" key="7">
    <source>
        <dbReference type="Pfam" id="PF00924"/>
    </source>
</evidence>
<comment type="subcellular location">
    <subcellularLocation>
        <location evidence="1">Cell membrane</location>
        <topology evidence="1">Multi-pass membrane protein</topology>
    </subcellularLocation>
</comment>
<evidence type="ECO:0000256" key="1">
    <source>
        <dbReference type="ARBA" id="ARBA00004651"/>
    </source>
</evidence>
<dbReference type="PIRSF" id="PIRSF026673">
    <property type="entry name" value="UCP026673_ion_chan"/>
    <property type="match status" value="1"/>
</dbReference>
<dbReference type="PANTHER" id="PTHR30566">
    <property type="entry name" value="YNAI-RELATED MECHANOSENSITIVE ION CHANNEL"/>
    <property type="match status" value="1"/>
</dbReference>
<dbReference type="AlphaFoldDB" id="A0A9W6JV46"/>